<evidence type="ECO:0000256" key="5">
    <source>
        <dbReference type="ARBA" id="ARBA00023034"/>
    </source>
</evidence>
<evidence type="ECO:0000256" key="1">
    <source>
        <dbReference type="ARBA" id="ARBA00004202"/>
    </source>
</evidence>
<keyword evidence="6 9" id="KW-0472">Membrane</keyword>
<dbReference type="AlphaFoldDB" id="A0AAQ4NYR8"/>
<keyword evidence="7" id="KW-0564">Palmitate</keyword>
<protein>
    <recommendedName>
        <fullName evidence="9">Caveolin</fullName>
    </recommendedName>
</protein>
<dbReference type="GeneTree" id="ENSGT00950000183006"/>
<feature type="transmembrane region" description="Helical" evidence="10">
    <location>
        <begin position="158"/>
        <end position="185"/>
    </location>
</feature>
<dbReference type="Ensembl" id="ENSGACT00000078858.1">
    <property type="protein sequence ID" value="ENSGACP00000031750.1"/>
    <property type="gene ID" value="ENSGACG00000035859.1"/>
</dbReference>
<dbReference type="GO" id="GO:0031410">
    <property type="term" value="C:cytoplasmic vesicle"/>
    <property type="evidence" value="ECO:0007669"/>
    <property type="project" value="TreeGrafter"/>
</dbReference>
<keyword evidence="10" id="KW-0812">Transmembrane</keyword>
<dbReference type="GO" id="GO:0060090">
    <property type="term" value="F:molecular adaptor activity"/>
    <property type="evidence" value="ECO:0007669"/>
    <property type="project" value="TreeGrafter"/>
</dbReference>
<dbReference type="PANTHER" id="PTHR10844:SF18">
    <property type="entry name" value="CAVEOLIN-1"/>
    <property type="match status" value="1"/>
</dbReference>
<evidence type="ECO:0000313" key="11">
    <source>
        <dbReference type="Ensembl" id="ENSGACP00000031750.1"/>
    </source>
</evidence>
<dbReference type="GO" id="GO:0042383">
    <property type="term" value="C:sarcolemma"/>
    <property type="evidence" value="ECO:0007669"/>
    <property type="project" value="TreeGrafter"/>
</dbReference>
<dbReference type="GO" id="GO:0061026">
    <property type="term" value="P:cardiac muscle tissue regeneration"/>
    <property type="evidence" value="ECO:0007669"/>
    <property type="project" value="Ensembl"/>
</dbReference>
<dbReference type="GO" id="GO:0048471">
    <property type="term" value="C:perinuclear region of cytoplasm"/>
    <property type="evidence" value="ECO:0007669"/>
    <property type="project" value="TreeGrafter"/>
</dbReference>
<evidence type="ECO:0000256" key="8">
    <source>
        <dbReference type="ARBA" id="ARBA00023288"/>
    </source>
</evidence>
<evidence type="ECO:0000256" key="4">
    <source>
        <dbReference type="ARBA" id="ARBA00022475"/>
    </source>
</evidence>
<evidence type="ECO:0000256" key="2">
    <source>
        <dbReference type="ARBA" id="ARBA00004285"/>
    </source>
</evidence>
<dbReference type="GO" id="GO:0060338">
    <property type="term" value="P:regulation of type I interferon-mediated signaling pathway"/>
    <property type="evidence" value="ECO:0007669"/>
    <property type="project" value="Ensembl"/>
</dbReference>
<keyword evidence="10" id="KW-1133">Transmembrane helix</keyword>
<evidence type="ECO:0000256" key="3">
    <source>
        <dbReference type="ARBA" id="ARBA00010988"/>
    </source>
</evidence>
<dbReference type="GO" id="GO:0005901">
    <property type="term" value="C:caveola"/>
    <property type="evidence" value="ECO:0007669"/>
    <property type="project" value="UniProtKB-SubCell"/>
</dbReference>
<sequence length="234" mass="26205">MWCRDVSTPGGWIEGCGAALSIHLNPSLFVGQAGNAQLQSLSHSERAARFPSSSSFFLSPPDPSQEFLHSPFIRKQGNIYKPNNKDMDNDSLNEKTMDDVHTKEIDLVNRDPKRINDDVVKVDFEDVIAEPAGTYSFDGVWKASFTTFTVTKYWCYRLLTALVGIPLALIWGIFFAILSFLHIWAVVPCVKSYLIEIHCVSRVYSICVHTFCDPLFEAMGKCLSSIRISTTKGV</sequence>
<comment type="subcellular location">
    <subcellularLocation>
        <location evidence="1 9">Cell membrane</location>
        <topology evidence="1 9">Peripheral membrane protein</topology>
    </subcellularLocation>
    <subcellularLocation>
        <location evidence="9">Golgi apparatus membrane</location>
        <topology evidence="9">Peripheral membrane protein</topology>
    </subcellularLocation>
    <subcellularLocation>
        <location evidence="9">Membrane</location>
        <location evidence="9">Caveola</location>
        <topology evidence="9">Peripheral membrane protein</topology>
    </subcellularLocation>
    <subcellularLocation>
        <location evidence="2">Membrane raft</location>
    </subcellularLocation>
</comment>
<organism evidence="11 12">
    <name type="scientific">Gasterosteus aculeatus aculeatus</name>
    <name type="common">three-spined stickleback</name>
    <dbReference type="NCBI Taxonomy" id="481459"/>
    <lineage>
        <taxon>Eukaryota</taxon>
        <taxon>Metazoa</taxon>
        <taxon>Chordata</taxon>
        <taxon>Craniata</taxon>
        <taxon>Vertebrata</taxon>
        <taxon>Euteleostomi</taxon>
        <taxon>Actinopterygii</taxon>
        <taxon>Neopterygii</taxon>
        <taxon>Teleostei</taxon>
        <taxon>Neoteleostei</taxon>
        <taxon>Acanthomorphata</taxon>
        <taxon>Eupercaria</taxon>
        <taxon>Perciformes</taxon>
        <taxon>Cottioidei</taxon>
        <taxon>Gasterosteales</taxon>
        <taxon>Gasterosteidae</taxon>
        <taxon>Gasterosteus</taxon>
    </lineage>
</organism>
<dbReference type="PANTHER" id="PTHR10844">
    <property type="entry name" value="CAVEOLIN"/>
    <property type="match status" value="1"/>
</dbReference>
<comment type="similarity">
    <text evidence="3 9">Belongs to the caveolin family.</text>
</comment>
<dbReference type="GO" id="GO:0000139">
    <property type="term" value="C:Golgi membrane"/>
    <property type="evidence" value="ECO:0007669"/>
    <property type="project" value="UniProtKB-SubCell"/>
</dbReference>
<dbReference type="Pfam" id="PF01146">
    <property type="entry name" value="Caveolin"/>
    <property type="match status" value="1"/>
</dbReference>
<dbReference type="GO" id="GO:0001756">
    <property type="term" value="P:somitogenesis"/>
    <property type="evidence" value="ECO:0007669"/>
    <property type="project" value="Ensembl"/>
</dbReference>
<dbReference type="GO" id="GO:0009953">
    <property type="term" value="P:dorsal/ventral pattern formation"/>
    <property type="evidence" value="ECO:0007669"/>
    <property type="project" value="Ensembl"/>
</dbReference>
<dbReference type="PROSITE" id="PS01210">
    <property type="entry name" value="CAVEOLIN"/>
    <property type="match status" value="1"/>
</dbReference>
<reference evidence="11" key="2">
    <citation type="submission" date="2025-08" db="UniProtKB">
        <authorList>
            <consortium name="Ensembl"/>
        </authorList>
    </citation>
    <scope>IDENTIFICATION</scope>
</reference>
<dbReference type="GO" id="GO:0005925">
    <property type="term" value="C:focal adhesion"/>
    <property type="evidence" value="ECO:0007669"/>
    <property type="project" value="TreeGrafter"/>
</dbReference>
<dbReference type="GO" id="GO:0001937">
    <property type="term" value="P:negative regulation of endothelial cell proliferation"/>
    <property type="evidence" value="ECO:0007669"/>
    <property type="project" value="TreeGrafter"/>
</dbReference>
<dbReference type="Proteomes" id="UP000007635">
    <property type="component" value="Chromosome XIX"/>
</dbReference>
<keyword evidence="4 9" id="KW-1003">Cell membrane</keyword>
<accession>A0AAQ4NYR8</accession>
<evidence type="ECO:0000256" key="6">
    <source>
        <dbReference type="ARBA" id="ARBA00023136"/>
    </source>
</evidence>
<dbReference type="InterPro" id="IPR001612">
    <property type="entry name" value="Caveolin"/>
</dbReference>
<dbReference type="InterPro" id="IPR018361">
    <property type="entry name" value="Caveolin_CS"/>
</dbReference>
<keyword evidence="5 9" id="KW-0333">Golgi apparatus</keyword>
<evidence type="ECO:0000256" key="10">
    <source>
        <dbReference type="SAM" id="Phobius"/>
    </source>
</evidence>
<dbReference type="GO" id="GO:0070836">
    <property type="term" value="P:caveola assembly"/>
    <property type="evidence" value="ECO:0007669"/>
    <property type="project" value="Ensembl"/>
</dbReference>
<dbReference type="GO" id="GO:0060038">
    <property type="term" value="P:cardiac muscle cell proliferation"/>
    <property type="evidence" value="ECO:0007669"/>
    <property type="project" value="Ensembl"/>
</dbReference>
<name>A0AAQ4NYR8_GASAC</name>
<dbReference type="GO" id="GO:0008013">
    <property type="term" value="F:beta-catenin binding"/>
    <property type="evidence" value="ECO:0007669"/>
    <property type="project" value="Ensembl"/>
</dbReference>
<proteinExistence type="inferred from homology"/>
<keyword evidence="12" id="KW-1185">Reference proteome</keyword>
<dbReference type="GO" id="GO:0051480">
    <property type="term" value="P:regulation of cytosolic calcium ion concentration"/>
    <property type="evidence" value="ECO:0007669"/>
    <property type="project" value="TreeGrafter"/>
</dbReference>
<keyword evidence="8" id="KW-0449">Lipoprotein</keyword>
<comment type="function">
    <text evidence="9">May act as a scaffolding protein within caveolar membranes. Interacts directly with G-protein alpha subunits and can functionally regulate their activity.</text>
</comment>
<dbReference type="GO" id="GO:0050688">
    <property type="term" value="P:regulation of defense response to virus"/>
    <property type="evidence" value="ECO:0007669"/>
    <property type="project" value="Ensembl"/>
</dbReference>
<reference evidence="11" key="3">
    <citation type="submission" date="2025-09" db="UniProtKB">
        <authorList>
            <consortium name="Ensembl"/>
        </authorList>
    </citation>
    <scope>IDENTIFICATION</scope>
</reference>
<dbReference type="GO" id="GO:0060036">
    <property type="term" value="P:notochord cell vacuolation"/>
    <property type="evidence" value="ECO:0007669"/>
    <property type="project" value="Ensembl"/>
</dbReference>
<dbReference type="GO" id="GO:0019901">
    <property type="term" value="F:protein kinase binding"/>
    <property type="evidence" value="ECO:0007669"/>
    <property type="project" value="TreeGrafter"/>
</dbReference>
<reference evidence="11 12" key="1">
    <citation type="journal article" date="2021" name="G3 (Bethesda)">
        <title>Improved contiguity of the threespine stickleback genome using long-read sequencing.</title>
        <authorList>
            <person name="Nath S."/>
            <person name="Shaw D.E."/>
            <person name="White M.A."/>
        </authorList>
    </citation>
    <scope>NUCLEOTIDE SEQUENCE [LARGE SCALE GENOMIC DNA]</scope>
    <source>
        <strain evidence="11 12">Lake Benthic</strain>
    </source>
</reference>
<dbReference type="GO" id="GO:0048884">
    <property type="term" value="P:neuromast development"/>
    <property type="evidence" value="ECO:0007669"/>
    <property type="project" value="Ensembl"/>
</dbReference>
<dbReference type="GO" id="GO:0044325">
    <property type="term" value="F:transmembrane transporter binding"/>
    <property type="evidence" value="ECO:0007669"/>
    <property type="project" value="TreeGrafter"/>
</dbReference>
<evidence type="ECO:0000256" key="7">
    <source>
        <dbReference type="ARBA" id="ARBA00023139"/>
    </source>
</evidence>
<evidence type="ECO:0000256" key="9">
    <source>
        <dbReference type="RuleBase" id="RU000680"/>
    </source>
</evidence>
<evidence type="ECO:0000313" key="12">
    <source>
        <dbReference type="Proteomes" id="UP000007635"/>
    </source>
</evidence>